<evidence type="ECO:0000259" key="2">
    <source>
        <dbReference type="Pfam" id="PF00975"/>
    </source>
</evidence>
<dbReference type="Proteomes" id="UP000229897">
    <property type="component" value="Chromosome"/>
</dbReference>
<comment type="similarity">
    <text evidence="1">Belongs to the thioesterase family.</text>
</comment>
<protein>
    <submittedName>
        <fullName evidence="3">Putative thioesterase</fullName>
    </submittedName>
</protein>
<dbReference type="InterPro" id="IPR029058">
    <property type="entry name" value="AB_hydrolase_fold"/>
</dbReference>
<dbReference type="InterPro" id="IPR001031">
    <property type="entry name" value="Thioesterase"/>
</dbReference>
<dbReference type="Gene3D" id="3.40.50.1820">
    <property type="entry name" value="alpha/beta hydrolase"/>
    <property type="match status" value="1"/>
</dbReference>
<dbReference type="KEGG" id="mass:CR152_25455"/>
<evidence type="ECO:0000313" key="3">
    <source>
        <dbReference type="EMBL" id="ATQ77475.1"/>
    </source>
</evidence>
<name>A0A2D2DR65_9BURK</name>
<sequence>MRLLCFPHAGAGPSQFRSWLAAGPDSLQIMPVALPGREARYKDAMPRRMDALLRDLSHGIEPLLDQPFAMLGHSMGALVAFELARMMRCAGLRQPEHLFVSAFRAPHLNGRSPPLHALPGHLLKAELLRLDGTPPEVLAQPDLMDTLLPVLRSDLEIAEHYRYRHAPPLSCPITCLGGITDQRISRPELRAWRQHTADAFRLRLFPGGHFYLYKTPVLVQHAICTDLGLSTLCPDDAVA</sequence>
<evidence type="ECO:0000256" key="1">
    <source>
        <dbReference type="ARBA" id="ARBA00007169"/>
    </source>
</evidence>
<dbReference type="EMBL" id="CP024608">
    <property type="protein sequence ID" value="ATQ77475.1"/>
    <property type="molecule type" value="Genomic_DNA"/>
</dbReference>
<dbReference type="AlphaFoldDB" id="A0A2D2DR65"/>
<dbReference type="RefSeq" id="WP_099879683.1">
    <property type="nucleotide sequence ID" value="NZ_CP024608.1"/>
</dbReference>
<proteinExistence type="inferred from homology"/>
<dbReference type="Pfam" id="PF00975">
    <property type="entry name" value="Thioesterase"/>
    <property type="match status" value="1"/>
</dbReference>
<evidence type="ECO:0000313" key="4">
    <source>
        <dbReference type="Proteomes" id="UP000229897"/>
    </source>
</evidence>
<feature type="domain" description="Thioesterase" evidence="2">
    <location>
        <begin position="2"/>
        <end position="214"/>
    </location>
</feature>
<dbReference type="SUPFAM" id="SSF53474">
    <property type="entry name" value="alpha/beta-Hydrolases"/>
    <property type="match status" value="1"/>
</dbReference>
<dbReference type="PANTHER" id="PTHR11487">
    <property type="entry name" value="THIOESTERASE"/>
    <property type="match status" value="1"/>
</dbReference>
<dbReference type="OrthoDB" id="8480037at2"/>
<dbReference type="PANTHER" id="PTHR11487:SF0">
    <property type="entry name" value="S-ACYL FATTY ACID SYNTHASE THIOESTERASE, MEDIUM CHAIN"/>
    <property type="match status" value="1"/>
</dbReference>
<accession>A0A2D2DR65</accession>
<dbReference type="GO" id="GO:0008610">
    <property type="term" value="P:lipid biosynthetic process"/>
    <property type="evidence" value="ECO:0007669"/>
    <property type="project" value="TreeGrafter"/>
</dbReference>
<dbReference type="InterPro" id="IPR012223">
    <property type="entry name" value="TEII"/>
</dbReference>
<gene>
    <name evidence="3" type="ORF">CR152_25455</name>
</gene>
<keyword evidence="4" id="KW-1185">Reference proteome</keyword>
<organism evidence="3 4">
    <name type="scientific">Massilia violaceinigra</name>
    <dbReference type="NCBI Taxonomy" id="2045208"/>
    <lineage>
        <taxon>Bacteria</taxon>
        <taxon>Pseudomonadati</taxon>
        <taxon>Pseudomonadota</taxon>
        <taxon>Betaproteobacteria</taxon>
        <taxon>Burkholderiales</taxon>
        <taxon>Oxalobacteraceae</taxon>
        <taxon>Telluria group</taxon>
        <taxon>Massilia</taxon>
    </lineage>
</organism>
<reference evidence="3" key="1">
    <citation type="submission" date="2017-10" db="EMBL/GenBank/DDBJ databases">
        <title>Massilia psychrophilum sp. nov., a novel purple-pigmented bacterium isolated from Tianshan glacier, Xinjiang Municipality, China.</title>
        <authorList>
            <person name="Wang H."/>
        </authorList>
    </citation>
    <scope>NUCLEOTIDE SEQUENCE [LARGE SCALE GENOMIC DNA]</scope>
    <source>
        <strain evidence="3">B2</strain>
    </source>
</reference>